<evidence type="ECO:0000313" key="2">
    <source>
        <dbReference type="EMBL" id="GGF60578.1"/>
    </source>
</evidence>
<evidence type="ECO:0000259" key="1">
    <source>
        <dbReference type="PROSITE" id="PS50125"/>
    </source>
</evidence>
<feature type="domain" description="Guanylate cyclase" evidence="1">
    <location>
        <begin position="221"/>
        <end position="352"/>
    </location>
</feature>
<dbReference type="InterPro" id="IPR001054">
    <property type="entry name" value="A/G_cyclase"/>
</dbReference>
<dbReference type="AlphaFoldDB" id="A0A917BXI8"/>
<proteinExistence type="predicted"/>
<protein>
    <submittedName>
        <fullName evidence="2">Adenylate cyclase</fullName>
    </submittedName>
</protein>
<evidence type="ECO:0000313" key="3">
    <source>
        <dbReference type="Proteomes" id="UP000632498"/>
    </source>
</evidence>
<dbReference type="Proteomes" id="UP000632498">
    <property type="component" value="Unassembled WGS sequence"/>
</dbReference>
<dbReference type="PANTHER" id="PTHR43081">
    <property type="entry name" value="ADENYLATE CYCLASE, TERMINAL-DIFFERENTIATION SPECIFIC-RELATED"/>
    <property type="match status" value="1"/>
</dbReference>
<dbReference type="SUPFAM" id="SSF55073">
    <property type="entry name" value="Nucleotide cyclase"/>
    <property type="match status" value="1"/>
</dbReference>
<sequence length="397" mass="43796">MTIDRTAIDGLKAYIIERALLSPVTPEVFRASCERLLEAGLPVLRINMSWGTLHPTIGALSLRWWKGRKFDDITRYMHQDGESEEWLRSPGYYAVHNQIPEFHVFINDETAHPVFPVFDEFKEAGGTHYFLRLIRFSEPSQFAFDLDGMILSFLSDAPNGFSNEEMDILRDVGDYIALALKIALRERITLNTLSAYLGENAAHQVLSGSIKLGDGNNINAVIWYSDLRNSTVLGDQLSGPDLLATLNSYFACTAGAVSDHGGEVLRFVGDAVLAIFPIHNEDVKEACAKATAAAKDSLARLDYVNAQRAPDQQLSFGLGLHIGEVMFGNIGIPERLDFSVTGPAANEVARIENMTKEIGETVLASQSFASHQPDQWRAIGPRPLRGVGCPVNLFTLK</sequence>
<reference evidence="2" key="1">
    <citation type="journal article" date="2014" name="Int. J. Syst. Evol. Microbiol.">
        <title>Complete genome sequence of Corynebacterium casei LMG S-19264T (=DSM 44701T), isolated from a smear-ripened cheese.</title>
        <authorList>
            <consortium name="US DOE Joint Genome Institute (JGI-PGF)"/>
            <person name="Walter F."/>
            <person name="Albersmeier A."/>
            <person name="Kalinowski J."/>
            <person name="Ruckert C."/>
        </authorList>
    </citation>
    <scope>NUCLEOTIDE SEQUENCE</scope>
    <source>
        <strain evidence="2">CGMCC 1.15254</strain>
    </source>
</reference>
<dbReference type="EMBL" id="BMHV01000007">
    <property type="protein sequence ID" value="GGF60578.1"/>
    <property type="molecule type" value="Genomic_DNA"/>
</dbReference>
<dbReference type="GO" id="GO:0035556">
    <property type="term" value="P:intracellular signal transduction"/>
    <property type="evidence" value="ECO:0007669"/>
    <property type="project" value="InterPro"/>
</dbReference>
<comment type="caution">
    <text evidence="2">The sequence shown here is derived from an EMBL/GenBank/DDBJ whole genome shotgun (WGS) entry which is preliminary data.</text>
</comment>
<dbReference type="InterPro" id="IPR050697">
    <property type="entry name" value="Adenylyl/Guanylyl_Cyclase_3/4"/>
</dbReference>
<keyword evidence="3" id="KW-1185">Reference proteome</keyword>
<reference evidence="2" key="2">
    <citation type="submission" date="2020-09" db="EMBL/GenBank/DDBJ databases">
        <authorList>
            <person name="Sun Q."/>
            <person name="Zhou Y."/>
        </authorList>
    </citation>
    <scope>NUCLEOTIDE SEQUENCE</scope>
    <source>
        <strain evidence="2">CGMCC 1.15254</strain>
    </source>
</reference>
<dbReference type="RefSeq" id="WP_188662974.1">
    <property type="nucleotide sequence ID" value="NZ_BMHV01000007.1"/>
</dbReference>
<dbReference type="GO" id="GO:0006171">
    <property type="term" value="P:cAMP biosynthetic process"/>
    <property type="evidence" value="ECO:0007669"/>
    <property type="project" value="TreeGrafter"/>
</dbReference>
<gene>
    <name evidence="2" type="ORF">GCM10011332_12940</name>
</gene>
<name>A0A917BXI8_9PROT</name>
<dbReference type="SMART" id="SM00044">
    <property type="entry name" value="CYCc"/>
    <property type="match status" value="1"/>
</dbReference>
<dbReference type="GO" id="GO:0004016">
    <property type="term" value="F:adenylate cyclase activity"/>
    <property type="evidence" value="ECO:0007669"/>
    <property type="project" value="UniProtKB-ARBA"/>
</dbReference>
<organism evidence="2 3">
    <name type="scientific">Terasakiella brassicae</name>
    <dbReference type="NCBI Taxonomy" id="1634917"/>
    <lineage>
        <taxon>Bacteria</taxon>
        <taxon>Pseudomonadati</taxon>
        <taxon>Pseudomonadota</taxon>
        <taxon>Alphaproteobacteria</taxon>
        <taxon>Rhodospirillales</taxon>
        <taxon>Terasakiellaceae</taxon>
        <taxon>Terasakiella</taxon>
    </lineage>
</organism>
<dbReference type="PANTHER" id="PTHR43081:SF11">
    <property type="entry name" value="BLR2264 PROTEIN"/>
    <property type="match status" value="1"/>
</dbReference>
<dbReference type="InterPro" id="IPR029787">
    <property type="entry name" value="Nucleotide_cyclase"/>
</dbReference>
<dbReference type="Pfam" id="PF00211">
    <property type="entry name" value="Guanylate_cyc"/>
    <property type="match status" value="1"/>
</dbReference>
<dbReference type="CDD" id="cd07302">
    <property type="entry name" value="CHD"/>
    <property type="match status" value="1"/>
</dbReference>
<dbReference type="Gene3D" id="3.30.70.1230">
    <property type="entry name" value="Nucleotide cyclase"/>
    <property type="match status" value="1"/>
</dbReference>
<accession>A0A917BXI8</accession>
<dbReference type="PROSITE" id="PS50125">
    <property type="entry name" value="GUANYLATE_CYCLASE_2"/>
    <property type="match status" value="1"/>
</dbReference>